<accession>A0ABV1DAT1</accession>
<gene>
    <name evidence="1" type="ORF">WMQ36_14935</name>
</gene>
<dbReference type="Proteomes" id="UP001454086">
    <property type="component" value="Unassembled WGS sequence"/>
</dbReference>
<protein>
    <submittedName>
        <fullName evidence="1">ATPase</fullName>
    </submittedName>
</protein>
<name>A0ABV1DAT1_9FIRM</name>
<keyword evidence="2" id="KW-1185">Reference proteome</keyword>
<dbReference type="EMBL" id="JBBMFM010000055">
    <property type="protein sequence ID" value="MEQ2426269.1"/>
    <property type="molecule type" value="Genomic_DNA"/>
</dbReference>
<proteinExistence type="predicted"/>
<evidence type="ECO:0000313" key="2">
    <source>
        <dbReference type="Proteomes" id="UP001454086"/>
    </source>
</evidence>
<feature type="non-terminal residue" evidence="1">
    <location>
        <position position="1"/>
    </location>
</feature>
<evidence type="ECO:0000313" key="1">
    <source>
        <dbReference type="EMBL" id="MEQ2426269.1"/>
    </source>
</evidence>
<organism evidence="1 2">
    <name type="scientific">Enterocloster hominis</name>
    <name type="common">ex Hitch et al. 2024</name>
    <dbReference type="NCBI Taxonomy" id="1917870"/>
    <lineage>
        <taxon>Bacteria</taxon>
        <taxon>Bacillati</taxon>
        <taxon>Bacillota</taxon>
        <taxon>Clostridia</taxon>
        <taxon>Lachnospirales</taxon>
        <taxon>Lachnospiraceae</taxon>
        <taxon>Enterocloster</taxon>
    </lineage>
</organism>
<comment type="caution">
    <text evidence="1">The sequence shown here is derived from an EMBL/GenBank/DDBJ whole genome shotgun (WGS) entry which is preliminary data.</text>
</comment>
<sequence>SVMETAGEGGAWGIALLASYMRNREEGETLDAYLADKVFGGDKGITVEPVKEDVEGFEAFMERYAEGLAVERAAVEHMR</sequence>
<reference evidence="1 2" key="1">
    <citation type="submission" date="2024-03" db="EMBL/GenBank/DDBJ databases">
        <title>Human intestinal bacterial collection.</title>
        <authorList>
            <person name="Pauvert C."/>
            <person name="Hitch T.C.A."/>
            <person name="Clavel T."/>
        </authorList>
    </citation>
    <scope>NUCLEOTIDE SEQUENCE [LARGE SCALE GENOMIC DNA]</scope>
    <source>
        <strain evidence="1 2">CLA-SR-H021</strain>
    </source>
</reference>